<keyword evidence="2" id="KW-0378">Hydrolase</keyword>
<proteinExistence type="predicted"/>
<dbReference type="CDD" id="cd03424">
    <property type="entry name" value="NUDIX_ADPRase_Nudt5_UGPPase_Nudt14"/>
    <property type="match status" value="1"/>
</dbReference>
<evidence type="ECO:0000259" key="1">
    <source>
        <dbReference type="Pfam" id="PF00293"/>
    </source>
</evidence>
<evidence type="ECO:0000313" key="3">
    <source>
        <dbReference type="Proteomes" id="UP000450000"/>
    </source>
</evidence>
<protein>
    <submittedName>
        <fullName evidence="2">NUDIX hydrolase</fullName>
    </submittedName>
</protein>
<feature type="domain" description="Nudix hydrolase" evidence="1">
    <location>
        <begin position="70"/>
        <end position="141"/>
    </location>
</feature>
<dbReference type="OrthoDB" id="9806150at2"/>
<dbReference type="AlphaFoldDB" id="A0A6N7L056"/>
<sequence>MHEYDALRAARPEWFTNTPGGIDIETSPDAVARAGGVIYQDTRRIVLCDAVTFPGGRPGTYLRTMSASPQPGAAVLPMLPDGRLVLVEHFRHATRSWHLEAPRGFGAAGLTSTDTAAKELGEEIGAHAPELLALGRVHPDTGALGDEVRLFAALITSVGALATSEGIRKALTVTFEEAEGMVRDGQITDGLTIALLYRARLHGLASPAAPLYAASKAAGRHRAVAGV</sequence>
<dbReference type="EMBL" id="WBOF01000004">
    <property type="protein sequence ID" value="MQS17232.1"/>
    <property type="molecule type" value="Genomic_DNA"/>
</dbReference>
<dbReference type="RefSeq" id="WP_153469753.1">
    <property type="nucleotide sequence ID" value="NZ_WBOF01000004.1"/>
</dbReference>
<gene>
    <name evidence="2" type="ORF">F7Q99_34905</name>
</gene>
<name>A0A6N7L056_9ACTN</name>
<comment type="caution">
    <text evidence="2">The sequence shown here is derived from an EMBL/GenBank/DDBJ whole genome shotgun (WGS) entry which is preliminary data.</text>
</comment>
<evidence type="ECO:0000313" key="2">
    <source>
        <dbReference type="EMBL" id="MQS17232.1"/>
    </source>
</evidence>
<dbReference type="GO" id="GO:0016787">
    <property type="term" value="F:hydrolase activity"/>
    <property type="evidence" value="ECO:0007669"/>
    <property type="project" value="UniProtKB-KW"/>
</dbReference>
<keyword evidence="3" id="KW-1185">Reference proteome</keyword>
<organism evidence="2 3">
    <name type="scientific">Streptomyces kaniharaensis</name>
    <dbReference type="NCBI Taxonomy" id="212423"/>
    <lineage>
        <taxon>Bacteria</taxon>
        <taxon>Bacillati</taxon>
        <taxon>Actinomycetota</taxon>
        <taxon>Actinomycetes</taxon>
        <taxon>Kitasatosporales</taxon>
        <taxon>Streptomycetaceae</taxon>
        <taxon>Streptomyces</taxon>
    </lineage>
</organism>
<dbReference type="Proteomes" id="UP000450000">
    <property type="component" value="Unassembled WGS sequence"/>
</dbReference>
<dbReference type="Gene3D" id="3.90.79.10">
    <property type="entry name" value="Nucleoside Triphosphate Pyrophosphohydrolase"/>
    <property type="match status" value="1"/>
</dbReference>
<dbReference type="InterPro" id="IPR015797">
    <property type="entry name" value="NUDIX_hydrolase-like_dom_sf"/>
</dbReference>
<dbReference type="InterPro" id="IPR000086">
    <property type="entry name" value="NUDIX_hydrolase_dom"/>
</dbReference>
<accession>A0A6N7L056</accession>
<dbReference type="SUPFAM" id="SSF55811">
    <property type="entry name" value="Nudix"/>
    <property type="match status" value="1"/>
</dbReference>
<reference evidence="2 3" key="1">
    <citation type="submission" date="2019-09" db="EMBL/GenBank/DDBJ databases">
        <title>Genome Sequences of Streptomyces kaniharaensis ATCC 21070.</title>
        <authorList>
            <person name="Zhu W."/>
            <person name="De Crecy-Lagard V."/>
            <person name="Richards N.G."/>
        </authorList>
    </citation>
    <scope>NUCLEOTIDE SEQUENCE [LARGE SCALE GENOMIC DNA]</scope>
    <source>
        <strain evidence="2 3">SF-557</strain>
    </source>
</reference>
<dbReference type="Pfam" id="PF00293">
    <property type="entry name" value="NUDIX"/>
    <property type="match status" value="1"/>
</dbReference>